<keyword evidence="3 6" id="KW-1133">Transmembrane helix</keyword>
<organism evidence="8 9">
    <name type="scientific">Limulus polyphemus</name>
    <name type="common">Atlantic horseshoe crab</name>
    <dbReference type="NCBI Taxonomy" id="6850"/>
    <lineage>
        <taxon>Eukaryota</taxon>
        <taxon>Metazoa</taxon>
        <taxon>Ecdysozoa</taxon>
        <taxon>Arthropoda</taxon>
        <taxon>Chelicerata</taxon>
        <taxon>Merostomata</taxon>
        <taxon>Xiphosura</taxon>
        <taxon>Limulidae</taxon>
        <taxon>Limulus</taxon>
    </lineage>
</organism>
<comment type="subcellular location">
    <subcellularLocation>
        <location evidence="1">Membrane</location>
        <topology evidence="1">Multi-pass membrane protein</topology>
    </subcellularLocation>
</comment>
<dbReference type="RefSeq" id="XP_022255628.1">
    <property type="nucleotide sequence ID" value="XM_022399920.1"/>
</dbReference>
<feature type="transmembrane region" description="Helical" evidence="6">
    <location>
        <begin position="179"/>
        <end position="198"/>
    </location>
</feature>
<evidence type="ECO:0000256" key="3">
    <source>
        <dbReference type="ARBA" id="ARBA00022989"/>
    </source>
</evidence>
<feature type="chain" id="PRO_5045023258" evidence="7">
    <location>
        <begin position="26"/>
        <end position="434"/>
    </location>
</feature>
<reference evidence="9 10" key="1">
    <citation type="submission" date="2025-05" db="UniProtKB">
        <authorList>
            <consortium name="RefSeq"/>
        </authorList>
    </citation>
    <scope>IDENTIFICATION</scope>
    <source>
        <tissue evidence="9 10">Muscle</tissue>
    </source>
</reference>
<evidence type="ECO:0000313" key="9">
    <source>
        <dbReference type="RefSeq" id="XP_022255628.1"/>
    </source>
</evidence>
<gene>
    <name evidence="9 10" type="primary">LOC106471312</name>
</gene>
<evidence type="ECO:0000256" key="1">
    <source>
        <dbReference type="ARBA" id="ARBA00004141"/>
    </source>
</evidence>
<dbReference type="PANTHER" id="PTHR13285:SF18">
    <property type="entry name" value="PROTEIN-CYSTEINE N-PALMITOYLTRANSFERASE RASP"/>
    <property type="match status" value="1"/>
</dbReference>
<proteinExistence type="inferred from homology"/>
<evidence type="ECO:0000256" key="2">
    <source>
        <dbReference type="ARBA" id="ARBA00022692"/>
    </source>
</evidence>
<protein>
    <submittedName>
        <fullName evidence="9 10">Protein-cysteine N-palmitoyltransferase HHAT-like isoform X2</fullName>
    </submittedName>
</protein>
<evidence type="ECO:0000256" key="7">
    <source>
        <dbReference type="SAM" id="SignalP"/>
    </source>
</evidence>
<keyword evidence="8" id="KW-1185">Reference proteome</keyword>
<feature type="transmembrane region" description="Helical" evidence="6">
    <location>
        <begin position="39"/>
        <end position="62"/>
    </location>
</feature>
<evidence type="ECO:0000256" key="6">
    <source>
        <dbReference type="SAM" id="Phobius"/>
    </source>
</evidence>
<feature type="transmembrane region" description="Helical" evidence="6">
    <location>
        <begin position="140"/>
        <end position="159"/>
    </location>
</feature>
<dbReference type="Proteomes" id="UP000694941">
    <property type="component" value="Unplaced"/>
</dbReference>
<keyword evidence="2 6" id="KW-0812">Transmembrane</keyword>
<dbReference type="GeneID" id="106471312"/>
<keyword evidence="4 6" id="KW-0472">Membrane</keyword>
<dbReference type="InterPro" id="IPR051085">
    <property type="entry name" value="MB_O-acyltransferase"/>
</dbReference>
<dbReference type="InterPro" id="IPR004299">
    <property type="entry name" value="MBOAT_fam"/>
</dbReference>
<sequence length="434" mass="50223">MIQHAIQKHWLWIVLHIFLSQMCQHLVTTKGLNIFFTGYTTLFLLLSMSWKITVCFAVYVLLMFGVHKLGRSYLCFGLTTTVLFFLHNNKHVNVKSFLIDDEKEGFLLDVGMAWLSARCVSFSLDRIWQGHQTTSWDDVVSIYGYCFYLPLFFTGPITLYSEFVEQLNTSKHWTANRLINTFMSFLHYLVAYLMLELFQHFVYSSAIQFYPEVADNFDSWTLCGLGYALPVAFYLKYFVIYGAAGTLASLDGLAVPPPPKCISRLHRCTFLWRHFDRGLHLWILRYLYQPIVGESGKLCKRILASSVSFGFVSLWHGLDKAVCIWGFFNFVGVASEMLAGWVSSSRLFQIFQENWLSVSGQRRFESLCAAPFFMLMCISCIFFLSNWNLGWKFINKIALGFPVPLLPVLFIMYCGGHVSLDVQEWERRKEKTTT</sequence>
<name>A0ABM1TIC2_LIMPO</name>
<feature type="transmembrane region" description="Helical" evidence="6">
    <location>
        <begin position="324"/>
        <end position="343"/>
    </location>
</feature>
<dbReference type="RefSeq" id="XP_022255629.1">
    <property type="nucleotide sequence ID" value="XM_022399921.1"/>
</dbReference>
<feature type="transmembrane region" description="Helical" evidence="6">
    <location>
        <begin position="397"/>
        <end position="420"/>
    </location>
</feature>
<evidence type="ECO:0000256" key="4">
    <source>
        <dbReference type="ARBA" id="ARBA00023136"/>
    </source>
</evidence>
<evidence type="ECO:0000256" key="5">
    <source>
        <dbReference type="ARBA" id="ARBA00038268"/>
    </source>
</evidence>
<dbReference type="PANTHER" id="PTHR13285">
    <property type="entry name" value="ACYLTRANSFERASE"/>
    <property type="match status" value="1"/>
</dbReference>
<accession>A0ABM1TIC2</accession>
<feature type="signal peptide" evidence="7">
    <location>
        <begin position="1"/>
        <end position="25"/>
    </location>
</feature>
<feature type="transmembrane region" description="Helical" evidence="6">
    <location>
        <begin position="364"/>
        <end position="385"/>
    </location>
</feature>
<comment type="similarity">
    <text evidence="5">Belongs to the membrane-bound acyltransferase family. HHAT subfamily.</text>
</comment>
<dbReference type="Pfam" id="PF03062">
    <property type="entry name" value="MBOAT"/>
    <property type="match status" value="1"/>
</dbReference>
<evidence type="ECO:0000313" key="10">
    <source>
        <dbReference type="RefSeq" id="XP_022255629.1"/>
    </source>
</evidence>
<keyword evidence="7" id="KW-0732">Signal</keyword>
<evidence type="ECO:0000313" key="8">
    <source>
        <dbReference type="Proteomes" id="UP000694941"/>
    </source>
</evidence>
<feature type="transmembrane region" description="Helical" evidence="6">
    <location>
        <begin position="69"/>
        <end position="86"/>
    </location>
</feature>